<accession>A0A915ISA8</accession>
<evidence type="ECO:0000313" key="1">
    <source>
        <dbReference type="Proteomes" id="UP000887565"/>
    </source>
</evidence>
<name>A0A915ISA8_ROMCU</name>
<organism evidence="1 2">
    <name type="scientific">Romanomermis culicivorax</name>
    <name type="common">Nematode worm</name>
    <dbReference type="NCBI Taxonomy" id="13658"/>
    <lineage>
        <taxon>Eukaryota</taxon>
        <taxon>Metazoa</taxon>
        <taxon>Ecdysozoa</taxon>
        <taxon>Nematoda</taxon>
        <taxon>Enoplea</taxon>
        <taxon>Dorylaimia</taxon>
        <taxon>Mermithida</taxon>
        <taxon>Mermithoidea</taxon>
        <taxon>Mermithidae</taxon>
        <taxon>Romanomermis</taxon>
    </lineage>
</organism>
<proteinExistence type="predicted"/>
<dbReference type="WBParaSite" id="nRc.2.0.1.t16701-RA">
    <property type="protein sequence ID" value="nRc.2.0.1.t16701-RA"/>
    <property type="gene ID" value="nRc.2.0.1.g16701"/>
</dbReference>
<sequence length="80" mass="8845">MASVRKKSTSTASTSTNWANASQVAKIKNKYALRRRLKFTVKSAKLLAFFHVLFLEKLVKKLKSDPSANVFALANSPSDS</sequence>
<evidence type="ECO:0000313" key="2">
    <source>
        <dbReference type="WBParaSite" id="nRc.2.0.1.t16701-RA"/>
    </source>
</evidence>
<protein>
    <submittedName>
        <fullName evidence="2">Ribosomal protein L32</fullName>
    </submittedName>
</protein>
<dbReference type="AlphaFoldDB" id="A0A915ISA8"/>
<reference evidence="2" key="1">
    <citation type="submission" date="2022-11" db="UniProtKB">
        <authorList>
            <consortium name="WormBaseParasite"/>
        </authorList>
    </citation>
    <scope>IDENTIFICATION</scope>
</reference>
<dbReference type="Proteomes" id="UP000887565">
    <property type="component" value="Unplaced"/>
</dbReference>
<keyword evidence="1" id="KW-1185">Reference proteome</keyword>